<dbReference type="InterPro" id="IPR001260">
    <property type="entry name" value="Coprogen_oxidase_aer"/>
</dbReference>
<dbReference type="InterPro" id="IPR017850">
    <property type="entry name" value="Alkaline_phosphatase_core_sf"/>
</dbReference>
<dbReference type="AlphaFoldDB" id="E1ZLZ8"/>
<dbReference type="Gene3D" id="3.40.1500.10">
    <property type="entry name" value="Coproporphyrinogen III oxidase, aerobic"/>
    <property type="match status" value="1"/>
</dbReference>
<dbReference type="eggNOG" id="KOG1518">
    <property type="taxonomic scope" value="Eukaryota"/>
</dbReference>
<comment type="similarity">
    <text evidence="1">Belongs to the sulfatase family.</text>
</comment>
<evidence type="ECO:0000259" key="4">
    <source>
        <dbReference type="Pfam" id="PF00884"/>
    </source>
</evidence>
<dbReference type="GO" id="GO:0016787">
    <property type="term" value="F:hydrolase activity"/>
    <property type="evidence" value="ECO:0007669"/>
    <property type="project" value="UniProtKB-KW"/>
</dbReference>
<keyword evidence="6" id="KW-1185">Reference proteome</keyword>
<evidence type="ECO:0000313" key="6">
    <source>
        <dbReference type="Proteomes" id="UP000008141"/>
    </source>
</evidence>
<dbReference type="GO" id="GO:0004109">
    <property type="term" value="F:coproporphyrinogen oxidase activity"/>
    <property type="evidence" value="ECO:0007669"/>
    <property type="project" value="UniProtKB-EC"/>
</dbReference>
<evidence type="ECO:0000256" key="2">
    <source>
        <dbReference type="ARBA" id="ARBA00022801"/>
    </source>
</evidence>
<dbReference type="CDD" id="cd16147">
    <property type="entry name" value="G6S"/>
    <property type="match status" value="1"/>
</dbReference>
<dbReference type="InterPro" id="IPR036406">
    <property type="entry name" value="Coprogen_oxidase_aer_sf"/>
</dbReference>
<dbReference type="Pfam" id="PF00884">
    <property type="entry name" value="Sulfatase"/>
    <property type="match status" value="1"/>
</dbReference>
<dbReference type="KEGG" id="cvr:CHLNCDRAFT_53914"/>
<dbReference type="PANTHER" id="PTHR10755:SF3">
    <property type="entry name" value="COPROPORPHYRINOGEN OXIDASE"/>
    <property type="match status" value="1"/>
</dbReference>
<feature type="domain" description="Sulfatase N-terminal" evidence="4">
    <location>
        <begin position="333"/>
        <end position="691"/>
    </location>
</feature>
<reference evidence="5 6" key="1">
    <citation type="journal article" date="2010" name="Plant Cell">
        <title>The Chlorella variabilis NC64A genome reveals adaptation to photosymbiosis, coevolution with viruses, and cryptic sex.</title>
        <authorList>
            <person name="Blanc G."/>
            <person name="Duncan G."/>
            <person name="Agarkova I."/>
            <person name="Borodovsky M."/>
            <person name="Gurnon J."/>
            <person name="Kuo A."/>
            <person name="Lindquist E."/>
            <person name="Lucas S."/>
            <person name="Pangilinan J."/>
            <person name="Polle J."/>
            <person name="Salamov A."/>
            <person name="Terry A."/>
            <person name="Yamada T."/>
            <person name="Dunigan D.D."/>
            <person name="Grigoriev I.V."/>
            <person name="Claverie J.M."/>
            <person name="Van Etten J.L."/>
        </authorList>
    </citation>
    <scope>NUCLEOTIDE SEQUENCE [LARGE SCALE GENOMIC DNA]</scope>
    <source>
        <strain evidence="5 6">NC64A</strain>
    </source>
</reference>
<protein>
    <recommendedName>
        <fullName evidence="4">Sulfatase N-terminal domain-containing protein</fullName>
    </recommendedName>
</protein>
<dbReference type="PANTHER" id="PTHR10755">
    <property type="entry name" value="COPROPORPHYRINOGEN III OXIDASE, MITOCHONDRIAL"/>
    <property type="match status" value="1"/>
</dbReference>
<dbReference type="eggNOG" id="KOG3731">
    <property type="taxonomic scope" value="Eukaryota"/>
</dbReference>
<evidence type="ECO:0000256" key="3">
    <source>
        <dbReference type="ARBA" id="ARBA00049102"/>
    </source>
</evidence>
<comment type="catalytic activity">
    <reaction evidence="3">
        <text>coproporphyrinogen III + O2 + 2 H(+) = protoporphyrinogen IX + 2 CO2 + 2 H2O</text>
        <dbReference type="Rhea" id="RHEA:18257"/>
        <dbReference type="ChEBI" id="CHEBI:15377"/>
        <dbReference type="ChEBI" id="CHEBI:15378"/>
        <dbReference type="ChEBI" id="CHEBI:15379"/>
        <dbReference type="ChEBI" id="CHEBI:16526"/>
        <dbReference type="ChEBI" id="CHEBI:57307"/>
        <dbReference type="ChEBI" id="CHEBI:57309"/>
        <dbReference type="EC" id="1.3.3.3"/>
    </reaction>
</comment>
<sequence length="818" mass="90691">MLAAASFLPPPLRILVLPADADAAHLPSACQAAEELDGSGATFQHNRWSRSPSNPNAGYGITSVLEGGSVLEKAAANISVVAGVLTPERAKAMSRRGRAAIDPASGQSYSAAAMSLVFHSAHPFIPTLRADVRLFEVEGQMWYGGGCDLTPFYLVEQDAAEFHAYWKQLCDAHSPQALHCTPMRTARLNLYPEFKAWCDRYFYLPARKEHRGLGGLFFDDVDASEAGYDVARFVRDVGDGILPSWAPIVERRRGQPFSEAQRQWQLLRRGRYLEFNLLYDRGVKFGLDGGRVESIMVSAPPLIAWRYNVQPEVGSEEERVVELILTDDQDGMIGTDWYMPKLHKLLGTEGINVTSYISNYALCCPSRATILMGQCSHNTGVVGLGKQGCVLRDHSCMPHVGGRLALHAGSARTPPGSSKSTASTNPLGGFGRFQEMGLENKTAPYYLHQAGYRTGMIGKYLTGYNSTFIPHVPPGWDRWFVFSDNEFYNYTVSDQGKSKSFANAEDDYSTDVVTAHGVEFIQQVKDDSRPFFLYLAPYACHYPHIPANRHLNKLKGLKIPRVPAYNESQQHLRKKVSFINSLPPIDEEMAAGLDFKYQARAETLLAVDDMIEAVFLALEEVGELDNTYVFFTSDNGYKLGHHRLSGKMSGYETDVKLPFYVRGPGVPRGVQLPHMVSNIDFAPTWLELAGVEDPLAGERDGISMVPLLRGDKNVTADPMLYRVGVVVEKPVPNGMLDSMVSILTPVADPDNDIFAQYRPPRLPNGSWPLNVLANEYQGSWYNNWTTARLDKAELTGRNLSSYTYEGWKRASATQVPIC</sequence>
<dbReference type="STRING" id="554065.E1ZLZ8"/>
<dbReference type="GeneID" id="17352791"/>
<evidence type="ECO:0000256" key="1">
    <source>
        <dbReference type="ARBA" id="ARBA00008779"/>
    </source>
</evidence>
<dbReference type="Pfam" id="PF01218">
    <property type="entry name" value="Coprogen_oxidas"/>
    <property type="match status" value="1"/>
</dbReference>
<proteinExistence type="inferred from homology"/>
<dbReference type="GO" id="GO:0006782">
    <property type="term" value="P:protoporphyrinogen IX biosynthetic process"/>
    <property type="evidence" value="ECO:0007669"/>
    <property type="project" value="UniProtKB-UniPathway"/>
</dbReference>
<dbReference type="EMBL" id="GL433852">
    <property type="protein sequence ID" value="EFN53355.1"/>
    <property type="molecule type" value="Genomic_DNA"/>
</dbReference>
<dbReference type="InParanoid" id="E1ZLZ8"/>
<dbReference type="GO" id="GO:0005737">
    <property type="term" value="C:cytoplasm"/>
    <property type="evidence" value="ECO:0007669"/>
    <property type="project" value="TreeGrafter"/>
</dbReference>
<dbReference type="InterPro" id="IPR024607">
    <property type="entry name" value="Sulfatase_CS"/>
</dbReference>
<gene>
    <name evidence="5" type="ORF">CHLNCDRAFT_53914</name>
</gene>
<dbReference type="SUPFAM" id="SSF53649">
    <property type="entry name" value="Alkaline phosphatase-like"/>
    <property type="match status" value="1"/>
</dbReference>
<evidence type="ECO:0000313" key="5">
    <source>
        <dbReference type="EMBL" id="EFN53355.1"/>
    </source>
</evidence>
<dbReference type="OrthoDB" id="15318at2759"/>
<dbReference type="Proteomes" id="UP000008141">
    <property type="component" value="Unassembled WGS sequence"/>
</dbReference>
<dbReference type="InterPro" id="IPR000917">
    <property type="entry name" value="Sulfatase_N"/>
</dbReference>
<name>E1ZLZ8_CHLVA</name>
<organism evidence="6">
    <name type="scientific">Chlorella variabilis</name>
    <name type="common">Green alga</name>
    <dbReference type="NCBI Taxonomy" id="554065"/>
    <lineage>
        <taxon>Eukaryota</taxon>
        <taxon>Viridiplantae</taxon>
        <taxon>Chlorophyta</taxon>
        <taxon>core chlorophytes</taxon>
        <taxon>Trebouxiophyceae</taxon>
        <taxon>Chlorellales</taxon>
        <taxon>Chlorellaceae</taxon>
        <taxon>Chlorella clade</taxon>
        <taxon>Chlorella</taxon>
    </lineage>
</organism>
<keyword evidence="2" id="KW-0378">Hydrolase</keyword>
<dbReference type="PRINTS" id="PR00073">
    <property type="entry name" value="COPRGNOXDASE"/>
</dbReference>
<dbReference type="SUPFAM" id="SSF102886">
    <property type="entry name" value="Coproporphyrinogen III oxidase"/>
    <property type="match status" value="1"/>
</dbReference>
<dbReference type="RefSeq" id="XP_005845457.1">
    <property type="nucleotide sequence ID" value="XM_005845395.1"/>
</dbReference>
<accession>E1ZLZ8</accession>
<dbReference type="Gene3D" id="3.40.720.10">
    <property type="entry name" value="Alkaline Phosphatase, subunit A"/>
    <property type="match status" value="1"/>
</dbReference>
<dbReference type="PROSITE" id="PS00149">
    <property type="entry name" value="SULFATASE_2"/>
    <property type="match status" value="1"/>
</dbReference>
<dbReference type="UniPathway" id="UPA00251">
    <property type="reaction ID" value="UER00322"/>
</dbReference>